<accession>A0A816GDL9</accession>
<feature type="non-terminal residue" evidence="1">
    <location>
        <position position="13"/>
    </location>
</feature>
<gene>
    <name evidence="1" type="ORF">GPM918_LOCUS46392</name>
    <name evidence="2" type="ORF">SRO942_LOCUS50494</name>
</gene>
<keyword evidence="3" id="KW-1185">Reference proteome</keyword>
<dbReference type="Proteomes" id="UP000663829">
    <property type="component" value="Unassembled WGS sequence"/>
</dbReference>
<evidence type="ECO:0000313" key="3">
    <source>
        <dbReference type="Proteomes" id="UP000663829"/>
    </source>
</evidence>
<protein>
    <submittedName>
        <fullName evidence="1">Uncharacterized protein</fullName>
    </submittedName>
</protein>
<dbReference type="Proteomes" id="UP000681722">
    <property type="component" value="Unassembled WGS sequence"/>
</dbReference>
<organism evidence="1 3">
    <name type="scientific">Didymodactylos carnosus</name>
    <dbReference type="NCBI Taxonomy" id="1234261"/>
    <lineage>
        <taxon>Eukaryota</taxon>
        <taxon>Metazoa</taxon>
        <taxon>Spiralia</taxon>
        <taxon>Gnathifera</taxon>
        <taxon>Rotifera</taxon>
        <taxon>Eurotatoria</taxon>
        <taxon>Bdelloidea</taxon>
        <taxon>Philodinida</taxon>
        <taxon>Philodinidae</taxon>
        <taxon>Didymodactylos</taxon>
    </lineage>
</organism>
<sequence>MSVSIPRRIDLKD</sequence>
<comment type="caution">
    <text evidence="1">The sequence shown here is derived from an EMBL/GenBank/DDBJ whole genome shotgun (WGS) entry which is preliminary data.</text>
</comment>
<name>A0A816GDL9_9BILA</name>
<dbReference type="EMBL" id="CAJOBC010143767">
    <property type="protein sequence ID" value="CAF4654600.1"/>
    <property type="molecule type" value="Genomic_DNA"/>
</dbReference>
<dbReference type="EMBL" id="CAJNOQ010062176">
    <property type="protein sequence ID" value="CAF1673380.1"/>
    <property type="molecule type" value="Genomic_DNA"/>
</dbReference>
<evidence type="ECO:0000313" key="1">
    <source>
        <dbReference type="EMBL" id="CAF1673380.1"/>
    </source>
</evidence>
<evidence type="ECO:0000313" key="2">
    <source>
        <dbReference type="EMBL" id="CAF4654600.1"/>
    </source>
</evidence>
<reference evidence="1" key="1">
    <citation type="submission" date="2021-02" db="EMBL/GenBank/DDBJ databases">
        <authorList>
            <person name="Nowell W R."/>
        </authorList>
    </citation>
    <scope>NUCLEOTIDE SEQUENCE</scope>
</reference>
<proteinExistence type="predicted"/>